<dbReference type="OrthoDB" id="6746341at2759"/>
<feature type="coiled-coil region" evidence="1">
    <location>
        <begin position="559"/>
        <end position="586"/>
    </location>
</feature>
<protein>
    <submittedName>
        <fullName evidence="3">Uncharacterized protein</fullName>
    </submittedName>
</protein>
<dbReference type="EMBL" id="OU892278">
    <property type="protein sequence ID" value="CAG9764596.1"/>
    <property type="molecule type" value="Genomic_DNA"/>
</dbReference>
<evidence type="ECO:0000313" key="4">
    <source>
        <dbReference type="Proteomes" id="UP001152799"/>
    </source>
</evidence>
<feature type="region of interest" description="Disordered" evidence="2">
    <location>
        <begin position="283"/>
        <end position="317"/>
    </location>
</feature>
<evidence type="ECO:0000256" key="2">
    <source>
        <dbReference type="SAM" id="MobiDB-lite"/>
    </source>
</evidence>
<evidence type="ECO:0000313" key="3">
    <source>
        <dbReference type="EMBL" id="CAG9764596.1"/>
    </source>
</evidence>
<evidence type="ECO:0000256" key="1">
    <source>
        <dbReference type="SAM" id="Coils"/>
    </source>
</evidence>
<feature type="region of interest" description="Disordered" evidence="2">
    <location>
        <begin position="330"/>
        <end position="359"/>
    </location>
</feature>
<proteinExistence type="predicted"/>
<name>A0A9N9QCF1_9CUCU</name>
<accession>A0A9N9QCF1</accession>
<feature type="compositionally biased region" description="Polar residues" evidence="2">
    <location>
        <begin position="295"/>
        <end position="309"/>
    </location>
</feature>
<keyword evidence="1" id="KW-0175">Coiled coil</keyword>
<organism evidence="3 4">
    <name type="scientific">Ceutorhynchus assimilis</name>
    <name type="common">cabbage seed weevil</name>
    <dbReference type="NCBI Taxonomy" id="467358"/>
    <lineage>
        <taxon>Eukaryota</taxon>
        <taxon>Metazoa</taxon>
        <taxon>Ecdysozoa</taxon>
        <taxon>Arthropoda</taxon>
        <taxon>Hexapoda</taxon>
        <taxon>Insecta</taxon>
        <taxon>Pterygota</taxon>
        <taxon>Neoptera</taxon>
        <taxon>Endopterygota</taxon>
        <taxon>Coleoptera</taxon>
        <taxon>Polyphaga</taxon>
        <taxon>Cucujiformia</taxon>
        <taxon>Curculionidae</taxon>
        <taxon>Ceutorhynchinae</taxon>
        <taxon>Ceutorhynchus</taxon>
    </lineage>
</organism>
<dbReference type="Proteomes" id="UP001152799">
    <property type="component" value="Chromosome 2"/>
</dbReference>
<reference evidence="3" key="1">
    <citation type="submission" date="2022-01" db="EMBL/GenBank/DDBJ databases">
        <authorList>
            <person name="King R."/>
        </authorList>
    </citation>
    <scope>NUCLEOTIDE SEQUENCE</scope>
</reference>
<gene>
    <name evidence="3" type="ORF">CEUTPL_LOCUS5230</name>
</gene>
<dbReference type="AlphaFoldDB" id="A0A9N9QCF1"/>
<keyword evidence="4" id="KW-1185">Reference proteome</keyword>
<sequence>MMLNHTIEQQLEEEYKTLLREIDYLVPAKSCILNFQNNDFNSSKSSEDLTKLLKGYSKAVLETYIVNHESHSKMVPLGNRNDLINYVTEIIVSRPKCNHKLCKCISKKVSILLDTRSPLAGPTENVKVTQAKNYMETATQKSSKLFRNKKLNAELQTDDFKQDPNCTCGCCPKLSSQVVVKNAIEQKKLLQDATTSDKQIFPFGKGCPNCTQTFSTDESESNRKCVPDNFESLLSTSKIQFSTCMAKQDCACDPYDVEEAIKLGVISPGSDICKQNKRVIFNKKRKSKKSRKSDITTSENDTPSETSLSENEKKPKKNKKFKFLSNICKSPNMNRQKDKKTSNISESPNMNHRKDKKTTGCFGRRKKKKLCEEHCQGVIGRVRSIQTMSITQHDKGDETYFSDENNRKAVHTSTDSEIGTQMSARNSVQKILENKTTSNVQEIENENARNLVQKILENKTTPNAQEIETENIEQNIQRDIEISQSRKNLFKKASKTEQQKQQSKEAMICDKCGRQRRDCHRACRNTIILPYGSRSGGAMPAGEAESLRMLIKMQGKDTNRQFNNLITELNAQKNEIQRLNNVYQKMVGGFHESNKSINKIKKAETYECGCSPFAANCGCSFDSECADKKAQKKDDGSSDGRVRAEMADEQFGNKDALKRFGPLNAAVSINICSPYSTDIGIKHLKIDTNYLDSDKKQTIENFKPNNAKYKNGGSGDSISNSLSTLFMMHQTVDQTQKISSFEDIPQNIQQILDKTDVIEIGTNNEDPPEQHSTNRTHSSRVLVWLQKPWTHLKRKRSEFEQKKEERQESTNVLNFCQSAMKRAIAGLWNVAKGKK</sequence>